<organism evidence="7 8">
    <name type="scientific">Carnegiea gigantea</name>
    <dbReference type="NCBI Taxonomy" id="171969"/>
    <lineage>
        <taxon>Eukaryota</taxon>
        <taxon>Viridiplantae</taxon>
        <taxon>Streptophyta</taxon>
        <taxon>Embryophyta</taxon>
        <taxon>Tracheophyta</taxon>
        <taxon>Spermatophyta</taxon>
        <taxon>Magnoliopsida</taxon>
        <taxon>eudicotyledons</taxon>
        <taxon>Gunneridae</taxon>
        <taxon>Pentapetalae</taxon>
        <taxon>Caryophyllales</taxon>
        <taxon>Cactineae</taxon>
        <taxon>Cactaceae</taxon>
        <taxon>Cactoideae</taxon>
        <taxon>Echinocereeae</taxon>
        <taxon>Carnegiea</taxon>
    </lineage>
</organism>
<dbReference type="EMBL" id="JAKOGI010000559">
    <property type="protein sequence ID" value="KAJ8433123.1"/>
    <property type="molecule type" value="Genomic_DNA"/>
</dbReference>
<evidence type="ECO:0000256" key="6">
    <source>
        <dbReference type="SAM" id="MobiDB-lite"/>
    </source>
</evidence>
<keyword evidence="8" id="KW-1185">Reference proteome</keyword>
<evidence type="ECO:0000256" key="4">
    <source>
        <dbReference type="ARBA" id="ARBA00022989"/>
    </source>
</evidence>
<dbReference type="AlphaFoldDB" id="A0A9Q1Q8R2"/>
<feature type="region of interest" description="Disordered" evidence="6">
    <location>
        <begin position="1"/>
        <end position="48"/>
    </location>
</feature>
<dbReference type="InterPro" id="IPR007749">
    <property type="entry name" value="DUF677"/>
</dbReference>
<dbReference type="GO" id="GO:0016020">
    <property type="term" value="C:membrane"/>
    <property type="evidence" value="ECO:0007669"/>
    <property type="project" value="UniProtKB-SubCell"/>
</dbReference>
<comment type="similarity">
    <text evidence="2">Belongs to the UPF0496 family.</text>
</comment>
<proteinExistence type="inferred from homology"/>
<dbReference type="Proteomes" id="UP001153076">
    <property type="component" value="Unassembled WGS sequence"/>
</dbReference>
<gene>
    <name evidence="7" type="ORF">Cgig2_023081</name>
</gene>
<feature type="compositionally biased region" description="Low complexity" evidence="6">
    <location>
        <begin position="1"/>
        <end position="18"/>
    </location>
</feature>
<dbReference type="OrthoDB" id="1932397at2759"/>
<reference evidence="7" key="1">
    <citation type="submission" date="2022-04" db="EMBL/GenBank/DDBJ databases">
        <title>Carnegiea gigantea Genome sequencing and assembly v2.</title>
        <authorList>
            <person name="Copetti D."/>
            <person name="Sanderson M.J."/>
            <person name="Burquez A."/>
            <person name="Wojciechowski M.F."/>
        </authorList>
    </citation>
    <scope>NUCLEOTIDE SEQUENCE</scope>
    <source>
        <strain evidence="7">SGP5-SGP5p</strain>
        <tissue evidence="7">Aerial part</tissue>
    </source>
</reference>
<dbReference type="Pfam" id="PF05055">
    <property type="entry name" value="DUF677"/>
    <property type="match status" value="1"/>
</dbReference>
<protein>
    <submittedName>
        <fullName evidence="7">Uncharacterized protein</fullName>
    </submittedName>
</protein>
<comment type="subcellular location">
    <subcellularLocation>
        <location evidence="1">Membrane</location>
    </subcellularLocation>
</comment>
<evidence type="ECO:0000256" key="2">
    <source>
        <dbReference type="ARBA" id="ARBA00009074"/>
    </source>
</evidence>
<evidence type="ECO:0000256" key="1">
    <source>
        <dbReference type="ARBA" id="ARBA00004370"/>
    </source>
</evidence>
<accession>A0A9Q1Q8R2</accession>
<evidence type="ECO:0000313" key="8">
    <source>
        <dbReference type="Proteomes" id="UP001153076"/>
    </source>
</evidence>
<sequence>MLQCLSLKSSKSSSTAASHPRCMQGEGNASEGTPRTPGTSPAPSPTVNLSREYTLAVQTNSYSEIWTKIHVVEQWDSTEPNYEQKLLLSEILQPNRALVEEVLRNVRPSTFTQLVSTYFEHSEKTCHLLLLLHHCIHHARSIYAPIHDLVDDLPPDMTSMTQFRCNHAFDVFLNFDKAGNPFPCPDSHNFHEMRLCFSQLKEEVDLQLKKSRGRLNVVRRATTGSAICLIGTVVAVAAAAVAVTVHALVALAAVSIAPSFLPSDFTKREIVHLAQLDAAAKSAYVLHNDLDTIDRLVARLHTAIDGDKLLIRLGLDRGRDKHPIYEVMKQLGKNRVNFLEQLTDLEEHICLCLIAINRARSLLMNEISHKTDS</sequence>
<evidence type="ECO:0000256" key="3">
    <source>
        <dbReference type="ARBA" id="ARBA00022692"/>
    </source>
</evidence>
<evidence type="ECO:0000256" key="5">
    <source>
        <dbReference type="ARBA" id="ARBA00023136"/>
    </source>
</evidence>
<name>A0A9Q1Q8R2_9CARY</name>
<keyword evidence="5" id="KW-0472">Membrane</keyword>
<dbReference type="PANTHER" id="PTHR31113:SF5">
    <property type="entry name" value="OS04G0405700 PROTEIN"/>
    <property type="match status" value="1"/>
</dbReference>
<evidence type="ECO:0000313" key="7">
    <source>
        <dbReference type="EMBL" id="KAJ8433123.1"/>
    </source>
</evidence>
<dbReference type="PANTHER" id="PTHR31113">
    <property type="entry name" value="UPF0496 PROTEIN 3-RELATED"/>
    <property type="match status" value="1"/>
</dbReference>
<keyword evidence="3" id="KW-0812">Transmembrane</keyword>
<keyword evidence="4" id="KW-1133">Transmembrane helix</keyword>
<feature type="compositionally biased region" description="Polar residues" evidence="6">
    <location>
        <begin position="30"/>
        <end position="48"/>
    </location>
</feature>
<comment type="caution">
    <text evidence="7">The sequence shown here is derived from an EMBL/GenBank/DDBJ whole genome shotgun (WGS) entry which is preliminary data.</text>
</comment>